<sequence length="114" mass="13410">MKTIKELLASHGIELVVMELEKRGYYFDELKLMVVNQNQSEEKQKQVILHELYHALNHSDFNALYTNPVFHSKMENEANTSMINYLIQENDGQFNYTSVLEEFNLGLGWECHLK</sequence>
<comment type="caution">
    <text evidence="3">The sequence shown here is derived from an EMBL/GenBank/DDBJ whole genome shotgun (WGS) entry which is preliminary data.</text>
</comment>
<feature type="domain" description="IrrE N-terminal-like" evidence="1">
    <location>
        <begin position="11"/>
        <end position="89"/>
    </location>
</feature>
<gene>
    <name evidence="3" type="ORF">A6E74_10380</name>
    <name evidence="2" type="ORF">ETH01_21910</name>
</gene>
<name>A0A179EQ39_ENTTH</name>
<keyword evidence="4" id="KW-1185">Reference proteome</keyword>
<accession>A0A179EQ39</accession>
<evidence type="ECO:0000313" key="3">
    <source>
        <dbReference type="EMBL" id="OAQ54999.1"/>
    </source>
</evidence>
<evidence type="ECO:0000313" key="4">
    <source>
        <dbReference type="Proteomes" id="UP000078516"/>
    </source>
</evidence>
<evidence type="ECO:0000259" key="1">
    <source>
        <dbReference type="Pfam" id="PF06114"/>
    </source>
</evidence>
<evidence type="ECO:0000313" key="5">
    <source>
        <dbReference type="Proteomes" id="UP000321361"/>
    </source>
</evidence>
<dbReference type="EMBL" id="LWMN01000016">
    <property type="protein sequence ID" value="OAQ54999.1"/>
    <property type="molecule type" value="Genomic_DNA"/>
</dbReference>
<dbReference type="InterPro" id="IPR010359">
    <property type="entry name" value="IrrE_HExxH"/>
</dbReference>
<reference evidence="3 4" key="1">
    <citation type="submission" date="2016-04" db="EMBL/GenBank/DDBJ databases">
        <title>Draft genome of an Enterococcus thailandicus strain isolated from bovine feces.</title>
        <authorList>
            <person name="Beukers A.G."/>
            <person name="Zaheer R."/>
            <person name="Goji N."/>
            <person name="Cook S.R."/>
            <person name="Amoako K."/>
            <person name="Chaves A.V."/>
            <person name="Ward M.P."/>
            <person name="Mcallister T.A."/>
        </authorList>
    </citation>
    <scope>NUCLEOTIDE SEQUENCE [LARGE SCALE GENOMIC DNA]</scope>
    <source>
        <strain evidence="3 4">F0711D 46</strain>
    </source>
</reference>
<dbReference type="Gene3D" id="1.10.10.2910">
    <property type="match status" value="1"/>
</dbReference>
<dbReference type="Pfam" id="PF06114">
    <property type="entry name" value="Peptidase_M78"/>
    <property type="match status" value="1"/>
</dbReference>
<protein>
    <recommendedName>
        <fullName evidence="1">IrrE N-terminal-like domain-containing protein</fullName>
    </recommendedName>
</protein>
<evidence type="ECO:0000313" key="2">
    <source>
        <dbReference type="EMBL" id="GEK37904.1"/>
    </source>
</evidence>
<dbReference type="OrthoDB" id="2190106at2"/>
<dbReference type="AlphaFoldDB" id="A0A179EQ39"/>
<reference evidence="2 5" key="2">
    <citation type="submission" date="2019-07" db="EMBL/GenBank/DDBJ databases">
        <title>Whole genome shotgun sequence of Enterococcus thailandicus NBRC 101867.</title>
        <authorList>
            <person name="Hosoyama A."/>
            <person name="Uohara A."/>
            <person name="Ohji S."/>
            <person name="Ichikawa N."/>
        </authorList>
    </citation>
    <scope>NUCLEOTIDE SEQUENCE [LARGE SCALE GENOMIC DNA]</scope>
    <source>
        <strain evidence="2 5">NBRC 101867</strain>
    </source>
</reference>
<organism evidence="3 4">
    <name type="scientific">Enterococcus thailandicus</name>
    <dbReference type="NCBI Taxonomy" id="417368"/>
    <lineage>
        <taxon>Bacteria</taxon>
        <taxon>Bacillati</taxon>
        <taxon>Bacillota</taxon>
        <taxon>Bacilli</taxon>
        <taxon>Lactobacillales</taxon>
        <taxon>Enterococcaceae</taxon>
        <taxon>Enterococcus</taxon>
    </lineage>
</organism>
<dbReference type="Proteomes" id="UP000078516">
    <property type="component" value="Unassembled WGS sequence"/>
</dbReference>
<dbReference type="Proteomes" id="UP000321361">
    <property type="component" value="Unassembled WGS sequence"/>
</dbReference>
<dbReference type="EMBL" id="BJUG01000013">
    <property type="protein sequence ID" value="GEK37904.1"/>
    <property type="molecule type" value="Genomic_DNA"/>
</dbReference>
<proteinExistence type="predicted"/>
<dbReference type="RefSeq" id="WP_067484895.1">
    <property type="nucleotide sequence ID" value="NZ_BJUG01000013.1"/>
</dbReference>
<dbReference type="PATRIC" id="fig|417368.6.peg.561"/>
<dbReference type="KEGG" id="eth:CK496_04350"/>
<dbReference type="GeneID" id="77486863"/>